<evidence type="ECO:0000313" key="13">
    <source>
        <dbReference type="EMBL" id="OUE03783.1"/>
    </source>
</evidence>
<keyword evidence="4 10" id="KW-1003">Cell membrane</keyword>
<accession>A0A251XKQ0</accession>
<comment type="function">
    <text evidence="10">Channel that opens in response to stretch forces in the membrane lipid bilayer. May participate in the regulation of osmotic pressure changes within the cell.</text>
</comment>
<dbReference type="PROSITE" id="PS01327">
    <property type="entry name" value="MSCL"/>
    <property type="match status" value="1"/>
</dbReference>
<evidence type="ECO:0000256" key="4">
    <source>
        <dbReference type="ARBA" id="ARBA00022475"/>
    </source>
</evidence>
<dbReference type="GO" id="GO:0005886">
    <property type="term" value="C:plasma membrane"/>
    <property type="evidence" value="ECO:0007669"/>
    <property type="project" value="UniProtKB-SubCell"/>
</dbReference>
<dbReference type="EMBL" id="MDHH01000001">
    <property type="protein sequence ID" value="OUE03783.1"/>
    <property type="molecule type" value="Genomic_DNA"/>
</dbReference>
<keyword evidence="9 10" id="KW-0407">Ion channel</keyword>
<dbReference type="PANTHER" id="PTHR30266">
    <property type="entry name" value="MECHANOSENSITIVE CHANNEL MSCL"/>
    <property type="match status" value="1"/>
</dbReference>
<feature type="region of interest" description="Disordered" evidence="11">
    <location>
        <begin position="280"/>
        <end position="305"/>
    </location>
</feature>
<evidence type="ECO:0000256" key="1">
    <source>
        <dbReference type="ARBA" id="ARBA00004651"/>
    </source>
</evidence>
<evidence type="ECO:0000256" key="11">
    <source>
        <dbReference type="SAM" id="MobiDB-lite"/>
    </source>
</evidence>
<dbReference type="GO" id="GO:0008381">
    <property type="term" value="F:mechanosensitive monoatomic ion channel activity"/>
    <property type="evidence" value="ECO:0007669"/>
    <property type="project" value="UniProtKB-UniRule"/>
</dbReference>
<keyword evidence="6 10" id="KW-1133">Transmembrane helix</keyword>
<comment type="caution">
    <text evidence="13">The sequence shown here is derived from an EMBL/GenBank/DDBJ whole genome shotgun (WGS) entry which is preliminary data.</text>
</comment>
<sequence length="305" mass="31241">MPTYSYRCTVCGNAFDIVQAFTDDSLTECPVCGGKLRKLFAAVGVSFTGSGFYRNDSRTEDAAKRSRSSSGSSSAKSGDSSSSSSSDSSSSSSSGSSDSSGSSGSGTVGQGSGTVTPSTPPVPRPRAPARPRRPPDRAARQTGAPVKGFKEFILRGNVIDLAVAVVIGAAFTAIVTAIVTSVFNPVIGALFDAEDLATALPVTIPTVSGGENTIYFGAVVAAIINFLIVAAVVYFALVLPVNHLKKVAFAKQKAAEEATPKDVPPTETELLIEIRDLLAGRPSPEGSHTVPSSTGQHVAEPGTPA</sequence>
<comment type="subcellular location">
    <subcellularLocation>
        <location evidence="1 10">Cell membrane</location>
        <topology evidence="1 10">Multi-pass membrane protein</topology>
    </subcellularLocation>
</comment>
<evidence type="ECO:0000256" key="2">
    <source>
        <dbReference type="ARBA" id="ARBA00007254"/>
    </source>
</evidence>
<dbReference type="SUPFAM" id="SSF81330">
    <property type="entry name" value="Gated mechanosensitive channel"/>
    <property type="match status" value="1"/>
</dbReference>
<evidence type="ECO:0000256" key="8">
    <source>
        <dbReference type="ARBA" id="ARBA00023136"/>
    </source>
</evidence>
<dbReference type="NCBIfam" id="TIGR00220">
    <property type="entry name" value="mscL"/>
    <property type="match status" value="1"/>
</dbReference>
<dbReference type="PANTHER" id="PTHR30266:SF2">
    <property type="entry name" value="LARGE-CONDUCTANCE MECHANOSENSITIVE CHANNEL"/>
    <property type="match status" value="1"/>
</dbReference>
<proteinExistence type="inferred from homology"/>
<feature type="region of interest" description="Disordered" evidence="11">
    <location>
        <begin position="51"/>
        <end position="142"/>
    </location>
</feature>
<dbReference type="HAMAP" id="MF_00115">
    <property type="entry name" value="MscL"/>
    <property type="match status" value="1"/>
</dbReference>
<feature type="compositionally biased region" description="Basic and acidic residues" evidence="11">
    <location>
        <begin position="55"/>
        <end position="64"/>
    </location>
</feature>
<evidence type="ECO:0000256" key="3">
    <source>
        <dbReference type="ARBA" id="ARBA00022448"/>
    </source>
</evidence>
<gene>
    <name evidence="10 13" type="primary">mscL</name>
    <name evidence="13" type="ORF">CMMCAS07_02460</name>
</gene>
<dbReference type="PRINTS" id="PR01264">
    <property type="entry name" value="MECHCHANNEL"/>
</dbReference>
<dbReference type="Pfam" id="PF01741">
    <property type="entry name" value="MscL"/>
    <property type="match status" value="1"/>
</dbReference>
<dbReference type="Pfam" id="PF09723">
    <property type="entry name" value="Zn_ribbon_8"/>
    <property type="match status" value="1"/>
</dbReference>
<keyword evidence="8 10" id="KW-0472">Membrane</keyword>
<evidence type="ECO:0000256" key="9">
    <source>
        <dbReference type="ARBA" id="ARBA00023303"/>
    </source>
</evidence>
<dbReference type="InterPro" id="IPR019823">
    <property type="entry name" value="Mechanosensitive_channel_CS"/>
</dbReference>
<organism evidence="13 14">
    <name type="scientific">Clavibacter michiganensis subsp. michiganensis</name>
    <dbReference type="NCBI Taxonomy" id="33013"/>
    <lineage>
        <taxon>Bacteria</taxon>
        <taxon>Bacillati</taxon>
        <taxon>Actinomycetota</taxon>
        <taxon>Actinomycetes</taxon>
        <taxon>Micrococcales</taxon>
        <taxon>Microbacteriaceae</taxon>
        <taxon>Clavibacter</taxon>
    </lineage>
</organism>
<dbReference type="Proteomes" id="UP000195062">
    <property type="component" value="Unassembled WGS sequence"/>
</dbReference>
<dbReference type="Gene3D" id="1.10.1200.120">
    <property type="entry name" value="Large-conductance mechanosensitive channel, MscL, domain 1"/>
    <property type="match status" value="1"/>
</dbReference>
<dbReference type="AlphaFoldDB" id="A0A251XKQ0"/>
<evidence type="ECO:0000259" key="12">
    <source>
        <dbReference type="SMART" id="SM00834"/>
    </source>
</evidence>
<keyword evidence="5 10" id="KW-0812">Transmembrane</keyword>
<dbReference type="InterPro" id="IPR036019">
    <property type="entry name" value="MscL_channel"/>
</dbReference>
<feature type="transmembrane region" description="Helical" evidence="10">
    <location>
        <begin position="158"/>
        <end position="183"/>
    </location>
</feature>
<evidence type="ECO:0000313" key="14">
    <source>
        <dbReference type="Proteomes" id="UP000195062"/>
    </source>
</evidence>
<dbReference type="NCBIfam" id="TIGR02605">
    <property type="entry name" value="CxxC_CxxC_SSSS"/>
    <property type="match status" value="1"/>
</dbReference>
<keyword evidence="14" id="KW-1185">Reference proteome</keyword>
<feature type="transmembrane region" description="Helical" evidence="10">
    <location>
        <begin position="214"/>
        <end position="239"/>
    </location>
</feature>
<feature type="compositionally biased region" description="Low complexity" evidence="11">
    <location>
        <begin position="68"/>
        <end position="102"/>
    </location>
</feature>
<name>A0A251XKQ0_CLAMM</name>
<feature type="compositionally biased region" description="Gly residues" evidence="11">
    <location>
        <begin position="103"/>
        <end position="112"/>
    </location>
</feature>
<comment type="similarity">
    <text evidence="2 10">Belongs to the MscL family.</text>
</comment>
<comment type="subunit">
    <text evidence="10">Homopentamer.</text>
</comment>
<protein>
    <recommendedName>
        <fullName evidence="10">Large-conductance mechanosensitive channel</fullName>
    </recommendedName>
</protein>
<keyword evidence="3 10" id="KW-0813">Transport</keyword>
<dbReference type="InterPro" id="IPR001185">
    <property type="entry name" value="MS_channel"/>
</dbReference>
<dbReference type="SMART" id="SM00834">
    <property type="entry name" value="CxxC_CXXC_SSSS"/>
    <property type="match status" value="1"/>
</dbReference>
<keyword evidence="7 10" id="KW-0406">Ion transport</keyword>
<dbReference type="InterPro" id="IPR013429">
    <property type="entry name" value="Regulatory_FmdB_Zinc_ribbon"/>
</dbReference>
<evidence type="ECO:0000256" key="7">
    <source>
        <dbReference type="ARBA" id="ARBA00023065"/>
    </source>
</evidence>
<evidence type="ECO:0000256" key="5">
    <source>
        <dbReference type="ARBA" id="ARBA00022692"/>
    </source>
</evidence>
<reference evidence="13 14" key="1">
    <citation type="submission" date="2016-08" db="EMBL/GenBank/DDBJ databases">
        <title>Genome sequence of Clavibacter michiganensis subsp. michiganensis strain CASJ007.</title>
        <authorList>
            <person name="Thapa S.P."/>
            <person name="Coaker G."/>
        </authorList>
    </citation>
    <scope>NUCLEOTIDE SEQUENCE [LARGE SCALE GENOMIC DNA]</scope>
    <source>
        <strain evidence="13">CASJ007</strain>
    </source>
</reference>
<evidence type="ECO:0000256" key="10">
    <source>
        <dbReference type="HAMAP-Rule" id="MF_00115"/>
    </source>
</evidence>
<evidence type="ECO:0000256" key="6">
    <source>
        <dbReference type="ARBA" id="ARBA00022989"/>
    </source>
</evidence>
<dbReference type="InterPro" id="IPR037673">
    <property type="entry name" value="MSC/AndL"/>
</dbReference>
<feature type="domain" description="Putative regulatory protein FmdB zinc ribbon" evidence="12">
    <location>
        <begin position="1"/>
        <end position="41"/>
    </location>
</feature>